<dbReference type="OrthoDB" id="6077588at2"/>
<dbReference type="EMBL" id="SZVP01000001">
    <property type="protein sequence ID" value="TMM47758.1"/>
    <property type="molecule type" value="Genomic_DNA"/>
</dbReference>
<feature type="coiled-coil region" evidence="1">
    <location>
        <begin position="93"/>
        <end position="140"/>
    </location>
</feature>
<reference evidence="3 4" key="1">
    <citation type="submission" date="2019-05" db="EMBL/GenBank/DDBJ databases">
        <title>Colwellia ponticola sp. nov., isolated from seawater.</title>
        <authorList>
            <person name="Yoon J.-H."/>
        </authorList>
    </citation>
    <scope>NUCLEOTIDE SEQUENCE [LARGE SCALE GENOMIC DNA]</scope>
    <source>
        <strain evidence="3 4">OISW-25</strain>
    </source>
</reference>
<dbReference type="RefSeq" id="WP_138620290.1">
    <property type="nucleotide sequence ID" value="NZ_SZVP01000001.1"/>
</dbReference>
<proteinExistence type="predicted"/>
<keyword evidence="1" id="KW-0175">Coiled coil</keyword>
<comment type="caution">
    <text evidence="3">The sequence shown here is derived from an EMBL/GenBank/DDBJ whole genome shotgun (WGS) entry which is preliminary data.</text>
</comment>
<evidence type="ECO:0000256" key="1">
    <source>
        <dbReference type="SAM" id="Coils"/>
    </source>
</evidence>
<name>A0A8H2PLD1_9GAMM</name>
<dbReference type="Proteomes" id="UP000307702">
    <property type="component" value="Unassembled WGS sequence"/>
</dbReference>
<keyword evidence="2" id="KW-0732">Signal</keyword>
<accession>A0A8H2PLD1</accession>
<evidence type="ECO:0000256" key="2">
    <source>
        <dbReference type="SAM" id="SignalP"/>
    </source>
</evidence>
<dbReference type="AlphaFoldDB" id="A0A8H2PLD1"/>
<evidence type="ECO:0000313" key="4">
    <source>
        <dbReference type="Proteomes" id="UP000307702"/>
    </source>
</evidence>
<feature type="chain" id="PRO_5034141630" description="Conjugal transfer protein TraF" evidence="2">
    <location>
        <begin position="36"/>
        <end position="425"/>
    </location>
</feature>
<protein>
    <recommendedName>
        <fullName evidence="5">Conjugal transfer protein TraF</fullName>
    </recommendedName>
</protein>
<keyword evidence="4" id="KW-1185">Reference proteome</keyword>
<evidence type="ECO:0000313" key="3">
    <source>
        <dbReference type="EMBL" id="TMM47758.1"/>
    </source>
</evidence>
<gene>
    <name evidence="3" type="ORF">FCS21_01965</name>
</gene>
<sequence length="425" mass="46727">MSTFIGLTLTKTCLKTLKKTAILVPFMVLALPSYAESFTAKRVGQGFTGLTQDFTSSLSNPALLTKFDNDDDVFVSLNVGISAADQYDVIDTAEDISDNLDKLVTDLAQINTQNQAQSTVNNLNQQVDNIIDDLKSIDQKNVKIRNGVNLQILIPNKQLSFGLFTSQYGRIGGSVDYSASDELILEQAVDNCVSGTGTNPCELDLNSLSSVSLAVGYSVAEVGFIAAYPAIKEVNYDVSIGTKIKYQRIDLFYKRALISDFDDDDFDITSDENTTDKSAANADLGFYIGWGEDRQWHAALVTNNLMKQTVHHVEQDITFNLETSVTFGLSYQNKWLSLATEIDLTDREHFTALAPSKYAGVGAEFRFYQHMQFRLGYRTDIKDVDDDIFTAGIGISPWDVFAIDIAAFTGGNDTLGAALQLSVKI</sequence>
<dbReference type="InterPro" id="IPR032811">
    <property type="entry name" value="Put_conjugal_transfer"/>
</dbReference>
<feature type="signal peptide" evidence="2">
    <location>
        <begin position="1"/>
        <end position="35"/>
    </location>
</feature>
<dbReference type="Pfam" id="PF13729">
    <property type="entry name" value="TraF_2"/>
    <property type="match status" value="1"/>
</dbReference>
<organism evidence="3 4">
    <name type="scientific">Colwellia ponticola</name>
    <dbReference type="NCBI Taxonomy" id="2304625"/>
    <lineage>
        <taxon>Bacteria</taxon>
        <taxon>Pseudomonadati</taxon>
        <taxon>Pseudomonadota</taxon>
        <taxon>Gammaproteobacteria</taxon>
        <taxon>Alteromonadales</taxon>
        <taxon>Colwelliaceae</taxon>
        <taxon>Colwellia</taxon>
    </lineage>
</organism>
<dbReference type="Gene3D" id="2.40.160.60">
    <property type="entry name" value="Outer membrane protein transport protein (OMPP1/FadL/TodX)"/>
    <property type="match status" value="1"/>
</dbReference>
<evidence type="ECO:0008006" key="5">
    <source>
        <dbReference type="Google" id="ProtNLM"/>
    </source>
</evidence>